<keyword evidence="3" id="KW-1185">Reference proteome</keyword>
<dbReference type="RefSeq" id="WP_285867282.1">
    <property type="nucleotide sequence ID" value="NZ_JARFYM010000003.1"/>
</dbReference>
<comment type="caution">
    <text evidence="2">The sequence shown here is derived from an EMBL/GenBank/DDBJ whole genome shotgun (WGS) entry which is preliminary data.</text>
</comment>
<name>A0ABT7JQ18_9HYPH</name>
<evidence type="ECO:0000256" key="1">
    <source>
        <dbReference type="SAM" id="MobiDB-lite"/>
    </source>
</evidence>
<accession>A0ABT7JQ18</accession>
<evidence type="ECO:0000313" key="2">
    <source>
        <dbReference type="EMBL" id="MDL2398431.1"/>
    </source>
</evidence>
<reference evidence="2" key="1">
    <citation type="submission" date="2023-06" db="EMBL/GenBank/DDBJ databases">
        <title>Phylogenetic Diversity of Rhizobium strains.</title>
        <authorList>
            <person name="Moura F.T."/>
            <person name="Helene L.C.F."/>
            <person name="Hungria M."/>
        </authorList>
    </citation>
    <scope>NUCLEOTIDE SEQUENCE</scope>
    <source>
        <strain evidence="2">CCGE526</strain>
    </source>
</reference>
<protein>
    <submittedName>
        <fullName evidence="2">Uncharacterized protein</fullName>
    </submittedName>
</protein>
<feature type="region of interest" description="Disordered" evidence="1">
    <location>
        <begin position="80"/>
        <end position="137"/>
    </location>
</feature>
<dbReference type="Proteomes" id="UP001172645">
    <property type="component" value="Unassembled WGS sequence"/>
</dbReference>
<organism evidence="2 3">
    <name type="scientific">Rhizobium mayense</name>
    <dbReference type="NCBI Taxonomy" id="1312184"/>
    <lineage>
        <taxon>Bacteria</taxon>
        <taxon>Pseudomonadati</taxon>
        <taxon>Pseudomonadota</taxon>
        <taxon>Alphaproteobacteria</taxon>
        <taxon>Hyphomicrobiales</taxon>
        <taxon>Rhizobiaceae</taxon>
        <taxon>Rhizobium/Agrobacterium group</taxon>
        <taxon>Rhizobium</taxon>
    </lineage>
</organism>
<evidence type="ECO:0000313" key="3">
    <source>
        <dbReference type="Proteomes" id="UP001172645"/>
    </source>
</evidence>
<proteinExistence type="predicted"/>
<gene>
    <name evidence="2" type="ORF">PY649_05920</name>
</gene>
<dbReference type="EMBL" id="JARFYM010000003">
    <property type="protein sequence ID" value="MDL2398431.1"/>
    <property type="molecule type" value="Genomic_DNA"/>
</dbReference>
<sequence length="137" mass="14899">MDPHPLCYTIFRINDGGEGQVFASLEAALERAVEVIELGYTDVVNIRQCESHPMSLVLFVDLVNNAAAWCAPVACCQDDHTSGRDDAMRGSTKWSRRVGQSEARLCRCDRHGQPPSNVDPDQGYHPPGAISDGGGGW</sequence>